<dbReference type="InterPro" id="IPR036117">
    <property type="entry name" value="DhaL_dom_sf"/>
</dbReference>
<dbReference type="Proteomes" id="UP001214250">
    <property type="component" value="Chromosome 1"/>
</dbReference>
<keyword evidence="1" id="KW-0808">Transferase</keyword>
<dbReference type="InterPro" id="IPR012737">
    <property type="entry name" value="DhaK_L_YcgS"/>
</dbReference>
<evidence type="ECO:0000259" key="3">
    <source>
        <dbReference type="PROSITE" id="PS51480"/>
    </source>
</evidence>
<reference evidence="4 5" key="1">
    <citation type="submission" date="2023-02" db="EMBL/GenBank/DDBJ databases">
        <title>Genome sequence of Lentisphaera profundi SAORIC-696.</title>
        <authorList>
            <person name="Kim e."/>
            <person name="Cho J.-C."/>
            <person name="Choi A."/>
            <person name="Kang I."/>
        </authorList>
    </citation>
    <scope>NUCLEOTIDE SEQUENCE [LARGE SCALE GENOMIC DNA]</scope>
    <source>
        <strain evidence="4 5">SAORIC-696</strain>
    </source>
</reference>
<dbReference type="PANTHER" id="PTHR28629">
    <property type="entry name" value="TRIOKINASE/FMN CYCLASE"/>
    <property type="match status" value="1"/>
</dbReference>
<dbReference type="InterPro" id="IPR050861">
    <property type="entry name" value="Dihydroxyacetone_Kinase"/>
</dbReference>
<name>A0ABY7VSU4_9BACT</name>
<gene>
    <name evidence="4" type="primary">dhaL</name>
    <name evidence="4" type="ORF">PQO03_04755</name>
</gene>
<feature type="domain" description="DhaL" evidence="3">
    <location>
        <begin position="7"/>
        <end position="207"/>
    </location>
</feature>
<evidence type="ECO:0000313" key="4">
    <source>
        <dbReference type="EMBL" id="WDE97260.1"/>
    </source>
</evidence>
<dbReference type="Pfam" id="PF02734">
    <property type="entry name" value="Dak2"/>
    <property type="match status" value="1"/>
</dbReference>
<keyword evidence="2 4" id="KW-0418">Kinase</keyword>
<dbReference type="EMBL" id="CP117811">
    <property type="protein sequence ID" value="WDE97260.1"/>
    <property type="molecule type" value="Genomic_DNA"/>
</dbReference>
<proteinExistence type="predicted"/>
<dbReference type="PROSITE" id="PS51480">
    <property type="entry name" value="DHAL"/>
    <property type="match status" value="1"/>
</dbReference>
<dbReference type="Gene3D" id="1.25.40.340">
    <property type="match status" value="1"/>
</dbReference>
<evidence type="ECO:0000256" key="2">
    <source>
        <dbReference type="ARBA" id="ARBA00022777"/>
    </source>
</evidence>
<dbReference type="RefSeq" id="WP_274151535.1">
    <property type="nucleotide sequence ID" value="NZ_CP117811.1"/>
</dbReference>
<dbReference type="SMART" id="SM01120">
    <property type="entry name" value="Dak2"/>
    <property type="match status" value="1"/>
</dbReference>
<accession>A0ABY7VSU4</accession>
<dbReference type="InterPro" id="IPR004007">
    <property type="entry name" value="DhaL_dom"/>
</dbReference>
<dbReference type="GO" id="GO:0016301">
    <property type="term" value="F:kinase activity"/>
    <property type="evidence" value="ECO:0007669"/>
    <property type="project" value="UniProtKB-KW"/>
</dbReference>
<keyword evidence="5" id="KW-1185">Reference proteome</keyword>
<organism evidence="4 5">
    <name type="scientific">Lentisphaera profundi</name>
    <dbReference type="NCBI Taxonomy" id="1658616"/>
    <lineage>
        <taxon>Bacteria</taxon>
        <taxon>Pseudomonadati</taxon>
        <taxon>Lentisphaerota</taxon>
        <taxon>Lentisphaeria</taxon>
        <taxon>Lentisphaerales</taxon>
        <taxon>Lentisphaeraceae</taxon>
        <taxon>Lentisphaera</taxon>
    </lineage>
</organism>
<evidence type="ECO:0000313" key="5">
    <source>
        <dbReference type="Proteomes" id="UP001214250"/>
    </source>
</evidence>
<evidence type="ECO:0000256" key="1">
    <source>
        <dbReference type="ARBA" id="ARBA00022679"/>
    </source>
</evidence>
<protein>
    <submittedName>
        <fullName evidence="4">Dihydroxyacetone kinase subunit DhaL</fullName>
    </submittedName>
</protein>
<dbReference type="SUPFAM" id="SSF101473">
    <property type="entry name" value="DhaL-like"/>
    <property type="match status" value="1"/>
</dbReference>
<dbReference type="NCBIfam" id="TIGR02365">
    <property type="entry name" value="dha_L_ycgS"/>
    <property type="match status" value="1"/>
</dbReference>
<sequence>MENLKLNDVYAILGNVTEIICENAIHLCELDSVVGDGDHGTTIRRGVKAAQIKIDTEKPQQLDKLFAAYAMGMVSTMGGASGPIFSSLFLGMGMTVHGSEEMNLAHLIESFESGLARVQKIGKSAEGDKTLIDALAPGIRALKKAQEQNLDLASALGMMHEAALAGLAHTKELVAKKGRSRYAGERGLGHADAGATSVCLIIDCFAKQANKELNHA</sequence>
<dbReference type="PANTHER" id="PTHR28629:SF4">
    <property type="entry name" value="TRIOKINASE_FMN CYCLASE"/>
    <property type="match status" value="1"/>
</dbReference>